<evidence type="ECO:0000313" key="3">
    <source>
        <dbReference type="Proteomes" id="UP001168146"/>
    </source>
</evidence>
<feature type="compositionally biased region" description="Acidic residues" evidence="1">
    <location>
        <begin position="83"/>
        <end position="92"/>
    </location>
</feature>
<organism evidence="2 3">
    <name type="scientific">Friedmanniomyces endolithicus</name>
    <dbReference type="NCBI Taxonomy" id="329885"/>
    <lineage>
        <taxon>Eukaryota</taxon>
        <taxon>Fungi</taxon>
        <taxon>Dikarya</taxon>
        <taxon>Ascomycota</taxon>
        <taxon>Pezizomycotina</taxon>
        <taxon>Dothideomycetes</taxon>
        <taxon>Dothideomycetidae</taxon>
        <taxon>Mycosphaerellales</taxon>
        <taxon>Teratosphaeriaceae</taxon>
        <taxon>Friedmanniomyces</taxon>
    </lineage>
</organism>
<reference evidence="2" key="1">
    <citation type="submission" date="2021-12" db="EMBL/GenBank/DDBJ databases">
        <title>Black yeast isolated from Biological Soil Crust.</title>
        <authorList>
            <person name="Kurbessoian T."/>
        </authorList>
    </citation>
    <scope>NUCLEOTIDE SEQUENCE</scope>
    <source>
        <strain evidence="2">CCFEE 5208</strain>
    </source>
</reference>
<comment type="caution">
    <text evidence="2">The sequence shown here is derived from an EMBL/GenBank/DDBJ whole genome shotgun (WGS) entry which is preliminary data.</text>
</comment>
<evidence type="ECO:0000313" key="2">
    <source>
        <dbReference type="EMBL" id="KAK0315266.1"/>
    </source>
</evidence>
<feature type="compositionally biased region" description="Basic and acidic residues" evidence="1">
    <location>
        <begin position="115"/>
        <end position="125"/>
    </location>
</feature>
<name>A0AAN6FG07_9PEZI</name>
<dbReference type="AlphaFoldDB" id="A0AAN6FG07"/>
<gene>
    <name evidence="2" type="ORF">LTR82_012593</name>
</gene>
<accession>A0AAN6FG07</accession>
<dbReference type="Proteomes" id="UP001168146">
    <property type="component" value="Unassembled WGS sequence"/>
</dbReference>
<dbReference type="EMBL" id="JASUXU010000051">
    <property type="protein sequence ID" value="KAK0315266.1"/>
    <property type="molecule type" value="Genomic_DNA"/>
</dbReference>
<feature type="region of interest" description="Disordered" evidence="1">
    <location>
        <begin position="61"/>
        <end position="137"/>
    </location>
</feature>
<protein>
    <submittedName>
        <fullName evidence="2">Uncharacterized protein</fullName>
    </submittedName>
</protein>
<proteinExistence type="predicted"/>
<sequence>MPTNEKASSSPRDFELLAGAMSCSKTAIEVDYVKYAEMFGFKNPGSGKATWNALKRKLKRMGEGGGAGAETNEAGGVKRKAEDEGDAAEAEAESPAKKGRKAGADRKGKNNVAVKDGEEKMREGDLEGGSGTINAKE</sequence>
<evidence type="ECO:0000256" key="1">
    <source>
        <dbReference type="SAM" id="MobiDB-lite"/>
    </source>
</evidence>